<evidence type="ECO:0000313" key="2">
    <source>
        <dbReference type="Proteomes" id="UP001642464"/>
    </source>
</evidence>
<evidence type="ECO:0000313" key="1">
    <source>
        <dbReference type="EMBL" id="CAK9034315.1"/>
    </source>
</evidence>
<proteinExistence type="predicted"/>
<sequence>MLFTWFDTHFLDTIVQGQIDDSMSFDGLVPAFYREMGPLFQDASGQNFSLPSEPLLGYALPGNLELIFPDYPDPTSSKARLCHPQEVDGPRVAYVVADVWAPVLCLKYASGGLILKAMQDSPSLSVLHVWRASSDCTTGPSGGTNATDFPHEEYRWARHGYGIGVACEPWNGSPPCASMELEECGAWRRQIWLPLVLAKDGELLRPALGKILMAEIGPIQLHQTAGERFTGGTSTPVWKLRFVAKRGDKEKETQLVAKWVKPSTELRRCSYVNEKQFYLSAGPLVRKAGARLPHMLMCDESPKDGICFLFDDLTVDFPLHPESLDVRGARASLSWLARFHASFWEADAAGSFPAGMTTLADYWGLAKGENEERLGSVAGALNASSKVLKAHGVWEVAKTLGPRLQAAAKPLDAVLRKSKGFVKYRTLLHGDFKTANFFLRDTEDGCPGRCLEEMNINQ</sequence>
<keyword evidence="2" id="KW-1185">Reference proteome</keyword>
<accession>A0ABP0L588</accession>
<dbReference type="SUPFAM" id="SSF56112">
    <property type="entry name" value="Protein kinase-like (PK-like)"/>
    <property type="match status" value="1"/>
</dbReference>
<reference evidence="1 2" key="1">
    <citation type="submission" date="2024-02" db="EMBL/GenBank/DDBJ databases">
        <authorList>
            <person name="Chen Y."/>
            <person name="Shah S."/>
            <person name="Dougan E. K."/>
            <person name="Thang M."/>
            <person name="Chan C."/>
        </authorList>
    </citation>
    <scope>NUCLEOTIDE SEQUENCE [LARGE SCALE GENOMIC DNA]</scope>
</reference>
<comment type="caution">
    <text evidence="1">The sequence shown here is derived from an EMBL/GenBank/DDBJ whole genome shotgun (WGS) entry which is preliminary data.</text>
</comment>
<name>A0ABP0L588_9DINO</name>
<dbReference type="EMBL" id="CAXAMM010014647">
    <property type="protein sequence ID" value="CAK9034315.1"/>
    <property type="molecule type" value="Genomic_DNA"/>
</dbReference>
<organism evidence="1 2">
    <name type="scientific">Durusdinium trenchii</name>
    <dbReference type="NCBI Taxonomy" id="1381693"/>
    <lineage>
        <taxon>Eukaryota</taxon>
        <taxon>Sar</taxon>
        <taxon>Alveolata</taxon>
        <taxon>Dinophyceae</taxon>
        <taxon>Suessiales</taxon>
        <taxon>Symbiodiniaceae</taxon>
        <taxon>Durusdinium</taxon>
    </lineage>
</organism>
<protein>
    <recommendedName>
        <fullName evidence="3">Aminoglycoside phosphotransferase domain-containing protein</fullName>
    </recommendedName>
</protein>
<dbReference type="Proteomes" id="UP001642464">
    <property type="component" value="Unassembled WGS sequence"/>
</dbReference>
<evidence type="ECO:0008006" key="3">
    <source>
        <dbReference type="Google" id="ProtNLM"/>
    </source>
</evidence>
<dbReference type="InterPro" id="IPR011009">
    <property type="entry name" value="Kinase-like_dom_sf"/>
</dbReference>
<gene>
    <name evidence="1" type="ORF">SCF082_LOCUS20811</name>
</gene>